<proteinExistence type="predicted"/>
<reference evidence="1" key="1">
    <citation type="journal article" date="2020" name="New Phytol.">
        <title>Comparative genomics reveals dynamic genome evolution in host specialist ectomycorrhizal fungi.</title>
        <authorList>
            <person name="Lofgren L.A."/>
            <person name="Nguyen N.H."/>
            <person name="Vilgalys R."/>
            <person name="Ruytinx J."/>
            <person name="Liao H.L."/>
            <person name="Branco S."/>
            <person name="Kuo A."/>
            <person name="LaButti K."/>
            <person name="Lipzen A."/>
            <person name="Andreopoulos W."/>
            <person name="Pangilinan J."/>
            <person name="Riley R."/>
            <person name="Hundley H."/>
            <person name="Na H."/>
            <person name="Barry K."/>
            <person name="Grigoriev I.V."/>
            <person name="Stajich J.E."/>
            <person name="Kennedy P.G."/>
        </authorList>
    </citation>
    <scope>NUCLEOTIDE SEQUENCE</scope>
    <source>
        <strain evidence="1">MN1</strain>
    </source>
</reference>
<sequence>MWNSLSPRRQSFQPLNVVSMVQITARASLTNMLFGVPVWIRLFIQALSFGYKQAVVKCSACSEVLSLHIRLNDFTGVLNWSCDILDLSSNLITIIRISQCLSRTF</sequence>
<comment type="caution">
    <text evidence="1">The sequence shown here is derived from an EMBL/GenBank/DDBJ whole genome shotgun (WGS) entry which is preliminary data.</text>
</comment>
<dbReference type="RefSeq" id="XP_041190074.1">
    <property type="nucleotide sequence ID" value="XM_041343378.1"/>
</dbReference>
<dbReference type="AlphaFoldDB" id="A0A9P7JAV3"/>
<protein>
    <submittedName>
        <fullName evidence="1">Uncharacterized protein</fullName>
    </submittedName>
</protein>
<accession>A0A9P7JAV3</accession>
<dbReference type="Proteomes" id="UP000807769">
    <property type="component" value="Unassembled WGS sequence"/>
</dbReference>
<keyword evidence="2" id="KW-1185">Reference proteome</keyword>
<organism evidence="1 2">
    <name type="scientific">Suillus subaureus</name>
    <dbReference type="NCBI Taxonomy" id="48587"/>
    <lineage>
        <taxon>Eukaryota</taxon>
        <taxon>Fungi</taxon>
        <taxon>Dikarya</taxon>
        <taxon>Basidiomycota</taxon>
        <taxon>Agaricomycotina</taxon>
        <taxon>Agaricomycetes</taxon>
        <taxon>Agaricomycetidae</taxon>
        <taxon>Boletales</taxon>
        <taxon>Suillineae</taxon>
        <taxon>Suillaceae</taxon>
        <taxon>Suillus</taxon>
    </lineage>
</organism>
<evidence type="ECO:0000313" key="2">
    <source>
        <dbReference type="Proteomes" id="UP000807769"/>
    </source>
</evidence>
<evidence type="ECO:0000313" key="1">
    <source>
        <dbReference type="EMBL" id="KAG1811475.1"/>
    </source>
</evidence>
<gene>
    <name evidence="1" type="ORF">BJ212DRAFT_512284</name>
</gene>
<dbReference type="GeneID" id="64637394"/>
<name>A0A9P7JAV3_9AGAM</name>
<dbReference type="EMBL" id="JABBWG010000029">
    <property type="protein sequence ID" value="KAG1811475.1"/>
    <property type="molecule type" value="Genomic_DNA"/>
</dbReference>